<sequence length="219" mass="24652">MSCLLVIIADVDEPPNWKTVRLVLQRHMLITQTLVYTSQDTVSSAKLRVLLFCSCCVPASKLAVDPPVIYEDLVGLFRNNLVDHRIYEQREAAQGLSTLDGVATSDLPPDHIMVMNAMTPSPSSEKSFNDWYAHEHIPLLRLVPSWLSSERFLLTSSAAERVPQCLALHRWNDIGAFETAEYKAATNTPWRTAVMEDIIERERLVLTYEGSLENLALAL</sequence>
<dbReference type="SUPFAM" id="SSF54909">
    <property type="entry name" value="Dimeric alpha+beta barrel"/>
    <property type="match status" value="1"/>
</dbReference>
<accession>A0A9P3UKD0</accession>
<organism evidence="1 2">
    <name type="scientific">Lyophyllum shimeji</name>
    <name type="common">Hon-shimeji</name>
    <name type="synonym">Tricholoma shimeji</name>
    <dbReference type="NCBI Taxonomy" id="47721"/>
    <lineage>
        <taxon>Eukaryota</taxon>
        <taxon>Fungi</taxon>
        <taxon>Dikarya</taxon>
        <taxon>Basidiomycota</taxon>
        <taxon>Agaricomycotina</taxon>
        <taxon>Agaricomycetes</taxon>
        <taxon>Agaricomycetidae</taxon>
        <taxon>Agaricales</taxon>
        <taxon>Tricholomatineae</taxon>
        <taxon>Lyophyllaceae</taxon>
        <taxon>Lyophyllum</taxon>
    </lineage>
</organism>
<proteinExistence type="predicted"/>
<gene>
    <name evidence="1" type="ORF">LshimejAT787_0410100</name>
</gene>
<protein>
    <recommendedName>
        <fullName evidence="3">EthD domain-containing protein</fullName>
    </recommendedName>
</protein>
<dbReference type="EMBL" id="BRPK01000004">
    <property type="protein sequence ID" value="GLB37959.1"/>
    <property type="molecule type" value="Genomic_DNA"/>
</dbReference>
<evidence type="ECO:0000313" key="2">
    <source>
        <dbReference type="Proteomes" id="UP001063166"/>
    </source>
</evidence>
<dbReference type="Proteomes" id="UP001063166">
    <property type="component" value="Unassembled WGS sequence"/>
</dbReference>
<reference evidence="1" key="1">
    <citation type="submission" date="2022-07" db="EMBL/GenBank/DDBJ databases">
        <title>The genome of Lyophyllum shimeji provides insight into the initial evolution of ectomycorrhizal fungal genome.</title>
        <authorList>
            <person name="Kobayashi Y."/>
            <person name="Shibata T."/>
            <person name="Hirakawa H."/>
            <person name="Shigenobu S."/>
            <person name="Nishiyama T."/>
            <person name="Yamada A."/>
            <person name="Hasebe M."/>
            <person name="Kawaguchi M."/>
        </authorList>
    </citation>
    <scope>NUCLEOTIDE SEQUENCE</scope>
    <source>
        <strain evidence="1">AT787</strain>
    </source>
</reference>
<dbReference type="OrthoDB" id="2851338at2759"/>
<name>A0A9P3UKD0_LYOSH</name>
<dbReference type="InterPro" id="IPR011008">
    <property type="entry name" value="Dimeric_a/b-barrel"/>
</dbReference>
<dbReference type="AlphaFoldDB" id="A0A9P3UKD0"/>
<dbReference type="Gene3D" id="3.30.70.100">
    <property type="match status" value="1"/>
</dbReference>
<evidence type="ECO:0008006" key="3">
    <source>
        <dbReference type="Google" id="ProtNLM"/>
    </source>
</evidence>
<comment type="caution">
    <text evidence="1">The sequence shown here is derived from an EMBL/GenBank/DDBJ whole genome shotgun (WGS) entry which is preliminary data.</text>
</comment>
<keyword evidence="2" id="KW-1185">Reference proteome</keyword>
<evidence type="ECO:0000313" key="1">
    <source>
        <dbReference type="EMBL" id="GLB37959.1"/>
    </source>
</evidence>